<organism evidence="13 14">
    <name type="scientific">Paramuricea clavata</name>
    <name type="common">Red gorgonian</name>
    <name type="synonym">Violescent sea-whip</name>
    <dbReference type="NCBI Taxonomy" id="317549"/>
    <lineage>
        <taxon>Eukaryota</taxon>
        <taxon>Metazoa</taxon>
        <taxon>Cnidaria</taxon>
        <taxon>Anthozoa</taxon>
        <taxon>Octocorallia</taxon>
        <taxon>Malacalcyonacea</taxon>
        <taxon>Plexauridae</taxon>
        <taxon>Paramuricea</taxon>
    </lineage>
</organism>
<comment type="similarity">
    <text evidence="9">Belongs to the helicase family.</text>
</comment>
<dbReference type="GO" id="GO:0005524">
    <property type="term" value="F:ATP binding"/>
    <property type="evidence" value="ECO:0007669"/>
    <property type="project" value="UniProtKB-KW"/>
</dbReference>
<comment type="caution">
    <text evidence="13">The sequence shown here is derived from an EMBL/GenBank/DDBJ whole genome shotgun (WGS) entry which is preliminary data.</text>
</comment>
<dbReference type="InterPro" id="IPR010285">
    <property type="entry name" value="DNA_helicase_pif1-like_DEAD"/>
</dbReference>
<reference evidence="13" key="1">
    <citation type="submission" date="2020-04" db="EMBL/GenBank/DDBJ databases">
        <authorList>
            <person name="Alioto T."/>
            <person name="Alioto T."/>
            <person name="Gomez Garrido J."/>
        </authorList>
    </citation>
    <scope>NUCLEOTIDE SEQUENCE</scope>
    <source>
        <strain evidence="13">A484AB</strain>
    </source>
</reference>
<dbReference type="InterPro" id="IPR027417">
    <property type="entry name" value="P-loop_NTPase"/>
</dbReference>
<evidence type="ECO:0000256" key="8">
    <source>
        <dbReference type="ARBA" id="ARBA00023235"/>
    </source>
</evidence>
<evidence type="ECO:0000259" key="10">
    <source>
        <dbReference type="Pfam" id="PF05970"/>
    </source>
</evidence>
<evidence type="ECO:0000313" key="14">
    <source>
        <dbReference type="Proteomes" id="UP001152795"/>
    </source>
</evidence>
<keyword evidence="8" id="KW-0413">Isomerase</keyword>
<evidence type="ECO:0000313" key="13">
    <source>
        <dbReference type="EMBL" id="CAB4031087.1"/>
    </source>
</evidence>
<dbReference type="GO" id="GO:0043139">
    <property type="term" value="F:5'-3' DNA helicase activity"/>
    <property type="evidence" value="ECO:0007669"/>
    <property type="project" value="UniProtKB-EC"/>
</dbReference>
<keyword evidence="1 9" id="KW-0547">Nucleotide-binding</keyword>
<proteinExistence type="inferred from homology"/>
<dbReference type="GO" id="GO:0006281">
    <property type="term" value="P:DNA repair"/>
    <property type="evidence" value="ECO:0007669"/>
    <property type="project" value="UniProtKB-KW"/>
</dbReference>
<feature type="domain" description="DNA helicase Pif1-like 2B" evidence="12">
    <location>
        <begin position="949"/>
        <end position="975"/>
    </location>
</feature>
<gene>
    <name evidence="13" type="ORF">PACLA_8A078873</name>
</gene>
<keyword evidence="14" id="KW-1185">Reference proteome</keyword>
<dbReference type="InterPro" id="IPR025476">
    <property type="entry name" value="Helitron_helicase-like"/>
</dbReference>
<dbReference type="GO" id="GO:0000723">
    <property type="term" value="P:telomere maintenance"/>
    <property type="evidence" value="ECO:0007669"/>
    <property type="project" value="InterPro"/>
</dbReference>
<evidence type="ECO:0000259" key="12">
    <source>
        <dbReference type="Pfam" id="PF21530"/>
    </source>
</evidence>
<evidence type="ECO:0000256" key="6">
    <source>
        <dbReference type="ARBA" id="ARBA00023125"/>
    </source>
</evidence>
<dbReference type="Proteomes" id="UP001152795">
    <property type="component" value="Unassembled WGS sequence"/>
</dbReference>
<dbReference type="EC" id="5.6.2.3" evidence="9"/>
<dbReference type="GO" id="GO:0016787">
    <property type="term" value="F:hydrolase activity"/>
    <property type="evidence" value="ECO:0007669"/>
    <property type="project" value="UniProtKB-KW"/>
</dbReference>
<dbReference type="PANTHER" id="PTHR47642">
    <property type="entry name" value="ATP-DEPENDENT DNA HELICASE"/>
    <property type="match status" value="1"/>
</dbReference>
<dbReference type="InterPro" id="IPR049163">
    <property type="entry name" value="Pif1-like_2B_dom"/>
</dbReference>
<keyword evidence="5 9" id="KW-0067">ATP-binding</keyword>
<feature type="domain" description="Helitron helicase-like" evidence="11">
    <location>
        <begin position="6"/>
        <end position="160"/>
    </location>
</feature>
<evidence type="ECO:0000256" key="1">
    <source>
        <dbReference type="ARBA" id="ARBA00022741"/>
    </source>
</evidence>
<keyword evidence="7 9" id="KW-0234">DNA repair</keyword>
<dbReference type="CDD" id="cd18809">
    <property type="entry name" value="SF1_C_RecD"/>
    <property type="match status" value="1"/>
</dbReference>
<dbReference type="AlphaFoldDB" id="A0A6S7JIW3"/>
<evidence type="ECO:0000259" key="11">
    <source>
        <dbReference type="Pfam" id="PF14214"/>
    </source>
</evidence>
<dbReference type="Pfam" id="PF14214">
    <property type="entry name" value="Helitron_like_N"/>
    <property type="match status" value="1"/>
</dbReference>
<protein>
    <recommendedName>
        <fullName evidence="9">ATP-dependent DNA helicase</fullName>
        <ecNumber evidence="9">5.6.2.3</ecNumber>
    </recommendedName>
</protein>
<dbReference type="Gene3D" id="3.40.50.300">
    <property type="entry name" value="P-loop containing nucleotide triphosphate hydrolases"/>
    <property type="match status" value="2"/>
</dbReference>
<dbReference type="InterPro" id="IPR051055">
    <property type="entry name" value="PIF1_helicase"/>
</dbReference>
<dbReference type="PANTHER" id="PTHR47642:SF5">
    <property type="entry name" value="ATP-DEPENDENT DNA HELICASE"/>
    <property type="match status" value="1"/>
</dbReference>
<sequence>MIQRKRALQQNAIFLKQNPDESHLTIDELREMACSDKSSSFMSKLSRYVANITGSSAYWYKIREDLKAIILAKGAPTIFFTFSSADLHWPELHSLFSSNVDSLSVEDRRKNVIDNPHLVDCFFTKRFESFLKHWLYDTMNAEWHWYRYEFQARGSIHCHGTAKLKSDPGLCRLTERALKGFIAEKQKKCPDTCNIPVSVEIDEGQKAAKVICNYVDTLINTWNPFPPESELWTKLLVHPCAKKHKNIPDSERNNDYSDLVNTVQRHTHCSTKYCLRHEPNKEGLYCRFKYPFDCCSETRLEFQQMHTKDKSVQYKANIVTRRNDPRLNNHQKIQLEGWRANCDIQVILDYHACIEYLCKYAAKGEPRSNMLKNTFNSVVHNLNSCRDPLKAMKKIMIMTLGERDFSAQETMHLLLSLKLYSSSFEVLPVNLNGSRFVKTNLKQTDSLCTNDSLLDKYAKRSIFQDEFPHVMKMSFVEFVTMYKTVKNKLIKRSPNVIPRFFPCYSSNPKGINYPLYCKYQLLKYKPWKCSQNDAWDNQEHSDTTFVNSWLNFLNSPFANQHVPDWEKQLQNVLDNVVQQSNELSEKNKSPDQEEWMILSNYHKLNENPHTNNNTPCDWHLDSAKYTTQQIDEMPNWVKVKKSDYTVPSSDNKVDTSTFTEMQQQAYKIIVNHYNNVAPKEPLWLVIIGEGGTGKSFLINAVRNYLKEKCIVTATTGKASFNINGITIHSFLKLPVGKMSQKDLSGQSLDNLQKNLLSVDYIVIDEYSMLGQTTMGWIDKRCRQATGLKDKLFGGKSIILIGDPAQLPPVGDKPLYHSKPSNPIAEQGSLAYKMFNNVVILDVNQRIRGSQHDQTLFKGILSRLRIGELSCNDWKLLLARQPTVLSNLNDFIDATRLYYSNDEVAKFNYDHLMQLETPIAEICARHSGSNAKSVSAQEMFGLQPTILICKGAKVMLTMNLWASVGLCNGASGTIVDIIYAKDHHPPDLPIAVLVKFDEYRGPNFCSIPFCVPIPPVTASVNIDNKTLERQQLPLTLAWALTIHKSQGMTLEKAWVDIGKKECTLGITYVALSRARNLTSLVIEPMTYDRLSSIKKMQSLSYRLQEEKRLQVIANLTL</sequence>
<comment type="cofactor">
    <cofactor evidence="9">
        <name>Mg(2+)</name>
        <dbReference type="ChEBI" id="CHEBI:18420"/>
    </cofactor>
</comment>
<evidence type="ECO:0000256" key="7">
    <source>
        <dbReference type="ARBA" id="ARBA00023204"/>
    </source>
</evidence>
<dbReference type="GO" id="GO:0006310">
    <property type="term" value="P:DNA recombination"/>
    <property type="evidence" value="ECO:0007669"/>
    <property type="project" value="UniProtKB-KW"/>
</dbReference>
<dbReference type="SUPFAM" id="SSF52540">
    <property type="entry name" value="P-loop containing nucleoside triphosphate hydrolases"/>
    <property type="match status" value="2"/>
</dbReference>
<keyword evidence="9" id="KW-0233">DNA recombination</keyword>
<dbReference type="OrthoDB" id="8196283at2759"/>
<keyword evidence="4 9" id="KW-0347">Helicase</keyword>
<evidence type="ECO:0000256" key="3">
    <source>
        <dbReference type="ARBA" id="ARBA00022801"/>
    </source>
</evidence>
<evidence type="ECO:0000256" key="5">
    <source>
        <dbReference type="ARBA" id="ARBA00022840"/>
    </source>
</evidence>
<keyword evidence="3 9" id="KW-0378">Hydrolase</keyword>
<comment type="catalytic activity">
    <reaction evidence="9">
        <text>ATP + H2O = ADP + phosphate + H(+)</text>
        <dbReference type="Rhea" id="RHEA:13065"/>
        <dbReference type="ChEBI" id="CHEBI:15377"/>
        <dbReference type="ChEBI" id="CHEBI:15378"/>
        <dbReference type="ChEBI" id="CHEBI:30616"/>
        <dbReference type="ChEBI" id="CHEBI:43474"/>
        <dbReference type="ChEBI" id="CHEBI:456216"/>
        <dbReference type="EC" id="5.6.2.3"/>
    </reaction>
</comment>
<evidence type="ECO:0000256" key="2">
    <source>
        <dbReference type="ARBA" id="ARBA00022763"/>
    </source>
</evidence>
<keyword evidence="6" id="KW-0238">DNA-binding</keyword>
<dbReference type="EMBL" id="CACRXK020017351">
    <property type="protein sequence ID" value="CAB4031087.1"/>
    <property type="molecule type" value="Genomic_DNA"/>
</dbReference>
<evidence type="ECO:0000256" key="9">
    <source>
        <dbReference type="RuleBase" id="RU363044"/>
    </source>
</evidence>
<keyword evidence="2 9" id="KW-0227">DNA damage</keyword>
<dbReference type="Pfam" id="PF05970">
    <property type="entry name" value="PIF1"/>
    <property type="match status" value="1"/>
</dbReference>
<dbReference type="Pfam" id="PF21530">
    <property type="entry name" value="Pif1_2B_dom"/>
    <property type="match status" value="1"/>
</dbReference>
<feature type="domain" description="DNA helicase Pif1-like DEAD-box helicase" evidence="10">
    <location>
        <begin position="659"/>
        <end position="854"/>
    </location>
</feature>
<evidence type="ECO:0000256" key="4">
    <source>
        <dbReference type="ARBA" id="ARBA00022806"/>
    </source>
</evidence>
<name>A0A6S7JIW3_PARCT</name>
<accession>A0A6S7JIW3</accession>